<comment type="similarity">
    <text evidence="1">Belongs to the sigma-70 factor family. ECF subfamily.</text>
</comment>
<dbReference type="InterPro" id="IPR013324">
    <property type="entry name" value="RNA_pol_sigma_r3/r4-like"/>
</dbReference>
<dbReference type="Pfam" id="PF04542">
    <property type="entry name" value="Sigma70_r2"/>
    <property type="match status" value="1"/>
</dbReference>
<dbReference type="InterPro" id="IPR014327">
    <property type="entry name" value="RNA_pol_sigma70_bacteroid"/>
</dbReference>
<reference evidence="7" key="1">
    <citation type="submission" date="2020-10" db="EMBL/GenBank/DDBJ databases">
        <authorList>
            <person name="Gilroy R."/>
        </authorList>
    </citation>
    <scope>NUCLEOTIDE SEQUENCE</scope>
    <source>
        <strain evidence="7">21143</strain>
    </source>
</reference>
<feature type="domain" description="RNA polymerase sigma-70 region 2" evidence="5">
    <location>
        <begin position="21"/>
        <end position="86"/>
    </location>
</feature>
<dbReference type="GO" id="GO:0016987">
    <property type="term" value="F:sigma factor activity"/>
    <property type="evidence" value="ECO:0007669"/>
    <property type="project" value="UniProtKB-KW"/>
</dbReference>
<evidence type="ECO:0000313" key="7">
    <source>
        <dbReference type="EMBL" id="HIT40369.1"/>
    </source>
</evidence>
<dbReference type="Proteomes" id="UP000886722">
    <property type="component" value="Unassembled WGS sequence"/>
</dbReference>
<dbReference type="CDD" id="cd06171">
    <property type="entry name" value="Sigma70_r4"/>
    <property type="match status" value="1"/>
</dbReference>
<sequence length="194" mass="22661">MDNEKFIRRINERGLDAYKELYDRYYRTLVVYAANFIEDGDVGEDIVQEIIVNIWENKMTFASYAAFNAYLYNAVRNASLNHLKHQGVADKYMEYLAHAYSPIEEESVNEEEIYRLLFELIDKLPLRCREIFLLYMEGKRNEEIAGMLSLSVETVKTQKKRAMAFIRENLDKALLVSLAACGGEMWIFEILNLG</sequence>
<protein>
    <submittedName>
        <fullName evidence="7">RNA polymerase sigma-70 factor</fullName>
    </submittedName>
</protein>
<accession>A0A9D1GHP7</accession>
<evidence type="ECO:0000259" key="5">
    <source>
        <dbReference type="Pfam" id="PF04542"/>
    </source>
</evidence>
<dbReference type="EMBL" id="DVKT01000074">
    <property type="protein sequence ID" value="HIT40369.1"/>
    <property type="molecule type" value="Genomic_DNA"/>
</dbReference>
<gene>
    <name evidence="7" type="ORF">IAD06_10120</name>
</gene>
<dbReference type="PANTHER" id="PTHR43133:SF46">
    <property type="entry name" value="RNA POLYMERASE SIGMA-70 FACTOR ECF SUBFAMILY"/>
    <property type="match status" value="1"/>
</dbReference>
<dbReference type="SUPFAM" id="SSF88659">
    <property type="entry name" value="Sigma3 and sigma4 domains of RNA polymerase sigma factors"/>
    <property type="match status" value="1"/>
</dbReference>
<organism evidence="7 8">
    <name type="scientific">Candidatus Caccoplasma intestinavium</name>
    <dbReference type="NCBI Taxonomy" id="2840716"/>
    <lineage>
        <taxon>Bacteria</taxon>
        <taxon>Pseudomonadati</taxon>
        <taxon>Bacteroidota</taxon>
        <taxon>Bacteroidia</taxon>
        <taxon>Bacteroidales</taxon>
        <taxon>Bacteroidaceae</taxon>
        <taxon>Bacteroidaceae incertae sedis</taxon>
        <taxon>Candidatus Caccoplasma</taxon>
    </lineage>
</organism>
<evidence type="ECO:0000313" key="8">
    <source>
        <dbReference type="Proteomes" id="UP000886722"/>
    </source>
</evidence>
<keyword evidence="4" id="KW-0804">Transcription</keyword>
<evidence type="ECO:0000256" key="1">
    <source>
        <dbReference type="ARBA" id="ARBA00010641"/>
    </source>
</evidence>
<dbReference type="GO" id="GO:0006352">
    <property type="term" value="P:DNA-templated transcription initiation"/>
    <property type="evidence" value="ECO:0007669"/>
    <property type="project" value="InterPro"/>
</dbReference>
<keyword evidence="2" id="KW-0805">Transcription regulation</keyword>
<dbReference type="InterPro" id="IPR013325">
    <property type="entry name" value="RNA_pol_sigma_r2"/>
</dbReference>
<dbReference type="InterPro" id="IPR013249">
    <property type="entry name" value="RNA_pol_sigma70_r4_t2"/>
</dbReference>
<dbReference type="InterPro" id="IPR007627">
    <property type="entry name" value="RNA_pol_sigma70_r2"/>
</dbReference>
<dbReference type="Gene3D" id="1.10.1740.10">
    <property type="match status" value="1"/>
</dbReference>
<evidence type="ECO:0000256" key="3">
    <source>
        <dbReference type="ARBA" id="ARBA00023082"/>
    </source>
</evidence>
<dbReference type="NCBIfam" id="TIGR02937">
    <property type="entry name" value="sigma70-ECF"/>
    <property type="match status" value="1"/>
</dbReference>
<comment type="caution">
    <text evidence="7">The sequence shown here is derived from an EMBL/GenBank/DDBJ whole genome shotgun (WGS) entry which is preliminary data.</text>
</comment>
<dbReference type="PANTHER" id="PTHR43133">
    <property type="entry name" value="RNA POLYMERASE ECF-TYPE SIGMA FACTO"/>
    <property type="match status" value="1"/>
</dbReference>
<dbReference type="Pfam" id="PF08281">
    <property type="entry name" value="Sigma70_r4_2"/>
    <property type="match status" value="1"/>
</dbReference>
<dbReference type="SUPFAM" id="SSF88946">
    <property type="entry name" value="Sigma2 domain of RNA polymerase sigma factors"/>
    <property type="match status" value="1"/>
</dbReference>
<name>A0A9D1GHP7_9BACT</name>
<feature type="domain" description="RNA polymerase sigma factor 70 region 4 type 2" evidence="6">
    <location>
        <begin position="116"/>
        <end position="165"/>
    </location>
</feature>
<dbReference type="InterPro" id="IPR014284">
    <property type="entry name" value="RNA_pol_sigma-70_dom"/>
</dbReference>
<keyword evidence="3" id="KW-0731">Sigma factor</keyword>
<proteinExistence type="inferred from homology"/>
<dbReference type="InterPro" id="IPR036388">
    <property type="entry name" value="WH-like_DNA-bd_sf"/>
</dbReference>
<evidence type="ECO:0000256" key="2">
    <source>
        <dbReference type="ARBA" id="ARBA00023015"/>
    </source>
</evidence>
<dbReference type="NCBIfam" id="TIGR02985">
    <property type="entry name" value="Sig70_bacteroi1"/>
    <property type="match status" value="1"/>
</dbReference>
<dbReference type="AlphaFoldDB" id="A0A9D1GHP7"/>
<dbReference type="InterPro" id="IPR039425">
    <property type="entry name" value="RNA_pol_sigma-70-like"/>
</dbReference>
<reference evidence="7" key="2">
    <citation type="journal article" date="2021" name="PeerJ">
        <title>Extensive microbial diversity within the chicken gut microbiome revealed by metagenomics and culture.</title>
        <authorList>
            <person name="Gilroy R."/>
            <person name="Ravi A."/>
            <person name="Getino M."/>
            <person name="Pursley I."/>
            <person name="Horton D.L."/>
            <person name="Alikhan N.F."/>
            <person name="Baker D."/>
            <person name="Gharbi K."/>
            <person name="Hall N."/>
            <person name="Watson M."/>
            <person name="Adriaenssens E.M."/>
            <person name="Foster-Nyarko E."/>
            <person name="Jarju S."/>
            <person name="Secka A."/>
            <person name="Antonio M."/>
            <person name="Oren A."/>
            <person name="Chaudhuri R.R."/>
            <person name="La Ragione R."/>
            <person name="Hildebrand F."/>
            <person name="Pallen M.J."/>
        </authorList>
    </citation>
    <scope>NUCLEOTIDE SEQUENCE</scope>
    <source>
        <strain evidence="7">21143</strain>
    </source>
</reference>
<evidence type="ECO:0000259" key="6">
    <source>
        <dbReference type="Pfam" id="PF08281"/>
    </source>
</evidence>
<dbReference type="Gene3D" id="1.10.10.10">
    <property type="entry name" value="Winged helix-like DNA-binding domain superfamily/Winged helix DNA-binding domain"/>
    <property type="match status" value="1"/>
</dbReference>
<evidence type="ECO:0000256" key="4">
    <source>
        <dbReference type="ARBA" id="ARBA00023163"/>
    </source>
</evidence>
<dbReference type="GO" id="GO:0003677">
    <property type="term" value="F:DNA binding"/>
    <property type="evidence" value="ECO:0007669"/>
    <property type="project" value="InterPro"/>
</dbReference>